<dbReference type="InterPro" id="IPR036291">
    <property type="entry name" value="NAD(P)-bd_dom_sf"/>
</dbReference>
<dbReference type="PANTHER" id="PTHR43157">
    <property type="entry name" value="PHOSPHATIDYLINOSITOL-GLYCAN BIOSYNTHESIS CLASS F PROTEIN-RELATED"/>
    <property type="match status" value="1"/>
</dbReference>
<dbReference type="Proteomes" id="UP000035009">
    <property type="component" value="Unassembled WGS sequence"/>
</dbReference>
<sequence>MTSDAMTWTSDDLPDFTGRTVIVTGANSGLGLVAAREFARVGAHVVLAVRDTTKGEKAAASLSGHTDVRRLDLADLSSIRDFARDWSGDIAVLANNAGVMNVPESRTADGFEMQIGTNHLGHFALTNLLLPHVTDRVVTMSSMMHRSGRIDLADLNWERRGYNRATAYGQSKLANLLFSLELQRKLTAAGSTVRSIAAHPGYAATNLQTRTGNPVFDWGGRIGNKVIAQSAEAGTWPMLFAASQDLPGGSYVGPDGLNEMRGHPALAGRTARASDLDLATKLWDLSAELTGVSFAL</sequence>
<gene>
    <name evidence="2" type="ORF">GM1_005_00110</name>
</gene>
<dbReference type="Pfam" id="PF00106">
    <property type="entry name" value="adh_short"/>
    <property type="match status" value="1"/>
</dbReference>
<reference evidence="2 3" key="1">
    <citation type="submission" date="2013-02" db="EMBL/GenBank/DDBJ databases">
        <title>Whole genome shotgun sequence of Gordonia malaquae NBRC 108250.</title>
        <authorList>
            <person name="Yoshida I."/>
            <person name="Hosoyama A."/>
            <person name="Tsuchikane K."/>
            <person name="Ando Y."/>
            <person name="Baba S."/>
            <person name="Ohji S."/>
            <person name="Hamada M."/>
            <person name="Tamura T."/>
            <person name="Yamazoe A."/>
            <person name="Yamazaki S."/>
            <person name="Fujita N."/>
        </authorList>
    </citation>
    <scope>NUCLEOTIDE SEQUENCE [LARGE SCALE GENOMIC DNA]</scope>
    <source>
        <strain evidence="2 3">NBRC 108250</strain>
    </source>
</reference>
<proteinExistence type="predicted"/>
<dbReference type="SUPFAM" id="SSF51735">
    <property type="entry name" value="NAD(P)-binding Rossmann-fold domains"/>
    <property type="match status" value="1"/>
</dbReference>
<dbReference type="RefSeq" id="WP_008376973.1">
    <property type="nucleotide sequence ID" value="NZ_BAOP01000005.1"/>
</dbReference>
<dbReference type="GO" id="GO:0016491">
    <property type="term" value="F:oxidoreductase activity"/>
    <property type="evidence" value="ECO:0007669"/>
    <property type="project" value="UniProtKB-KW"/>
</dbReference>
<dbReference type="Gene3D" id="3.40.50.720">
    <property type="entry name" value="NAD(P)-binding Rossmann-like Domain"/>
    <property type="match status" value="1"/>
</dbReference>
<comment type="caution">
    <text evidence="2">The sequence shown here is derived from an EMBL/GenBank/DDBJ whole genome shotgun (WGS) entry which is preliminary data.</text>
</comment>
<dbReference type="PRINTS" id="PR00081">
    <property type="entry name" value="GDHRDH"/>
</dbReference>
<dbReference type="OrthoDB" id="4449798at2"/>
<dbReference type="NCBIfam" id="NF004846">
    <property type="entry name" value="PRK06197.1"/>
    <property type="match status" value="1"/>
</dbReference>
<dbReference type="PANTHER" id="PTHR43157:SF31">
    <property type="entry name" value="PHOSPHATIDYLINOSITOL-GLYCAN BIOSYNTHESIS CLASS F PROTEIN"/>
    <property type="match status" value="1"/>
</dbReference>
<dbReference type="InterPro" id="IPR002347">
    <property type="entry name" value="SDR_fam"/>
</dbReference>
<protein>
    <submittedName>
        <fullName evidence="2">Putative oxidoreductase</fullName>
    </submittedName>
</protein>
<evidence type="ECO:0000313" key="3">
    <source>
        <dbReference type="Proteomes" id="UP000035009"/>
    </source>
</evidence>
<dbReference type="eggNOG" id="COG1028">
    <property type="taxonomic scope" value="Bacteria"/>
</dbReference>
<evidence type="ECO:0000256" key="1">
    <source>
        <dbReference type="ARBA" id="ARBA00023002"/>
    </source>
</evidence>
<keyword evidence="3" id="KW-1185">Reference proteome</keyword>
<name>M3VAG5_GORML</name>
<organism evidence="2 3">
    <name type="scientific">Gordonia malaquae NBRC 108250</name>
    <dbReference type="NCBI Taxonomy" id="1223542"/>
    <lineage>
        <taxon>Bacteria</taxon>
        <taxon>Bacillati</taxon>
        <taxon>Actinomycetota</taxon>
        <taxon>Actinomycetes</taxon>
        <taxon>Mycobacteriales</taxon>
        <taxon>Gordoniaceae</taxon>
        <taxon>Gordonia</taxon>
    </lineage>
</organism>
<dbReference type="EMBL" id="BAOP01000005">
    <property type="protein sequence ID" value="GAC78828.1"/>
    <property type="molecule type" value="Genomic_DNA"/>
</dbReference>
<evidence type="ECO:0000313" key="2">
    <source>
        <dbReference type="EMBL" id="GAC78828.1"/>
    </source>
</evidence>
<dbReference type="AlphaFoldDB" id="M3VAG5"/>
<accession>M3VAG5</accession>
<keyword evidence="1" id="KW-0560">Oxidoreductase</keyword>
<dbReference type="STRING" id="410332.SAMN04488550_0340"/>